<proteinExistence type="predicted"/>
<dbReference type="Proteomes" id="UP000464374">
    <property type="component" value="Chromosome"/>
</dbReference>
<gene>
    <name evidence="2" type="ORF">GWP43_14015</name>
</gene>
<evidence type="ECO:0000256" key="1">
    <source>
        <dbReference type="SAM" id="Phobius"/>
    </source>
</evidence>
<sequence length="144" mass="16125">MRILIVCIIYAIAVTVLGSIAVKTFLNIKAKNDPLQRQYFFTALIFLFLLIISFIAILLKLKGDILIGNGSGSDIFIGYSDKTGYGLIGFIILIILGIAAIVLFDRFFLKRRSKTEQEYRTRRKLAIAIVIILIGTVAALKLIW</sequence>
<feature type="transmembrane region" description="Helical" evidence="1">
    <location>
        <begin position="6"/>
        <end position="26"/>
    </location>
</feature>
<feature type="transmembrane region" description="Helical" evidence="1">
    <location>
        <begin position="84"/>
        <end position="104"/>
    </location>
</feature>
<dbReference type="RefSeq" id="WP_162664663.1">
    <property type="nucleotide sequence ID" value="NZ_CP048020.1"/>
</dbReference>
<keyword evidence="1" id="KW-0812">Transmembrane</keyword>
<feature type="transmembrane region" description="Helical" evidence="1">
    <location>
        <begin position="125"/>
        <end position="143"/>
    </location>
</feature>
<dbReference type="AlphaFoldDB" id="A0A6P1Y6A0"/>
<name>A0A6P1Y6A0_9SPIR</name>
<protein>
    <submittedName>
        <fullName evidence="2">Uncharacterized protein</fullName>
    </submittedName>
</protein>
<evidence type="ECO:0000313" key="3">
    <source>
        <dbReference type="Proteomes" id="UP000464374"/>
    </source>
</evidence>
<dbReference type="KEGG" id="trz:GWP43_14015"/>
<accession>A0A6P1Y6A0</accession>
<organism evidence="2 3">
    <name type="scientific">Treponema vincentii</name>
    <dbReference type="NCBI Taxonomy" id="69710"/>
    <lineage>
        <taxon>Bacteria</taxon>
        <taxon>Pseudomonadati</taxon>
        <taxon>Spirochaetota</taxon>
        <taxon>Spirochaetia</taxon>
        <taxon>Spirochaetales</taxon>
        <taxon>Treponemataceae</taxon>
        <taxon>Treponema</taxon>
    </lineage>
</organism>
<feature type="transmembrane region" description="Helical" evidence="1">
    <location>
        <begin position="38"/>
        <end position="59"/>
    </location>
</feature>
<dbReference type="EMBL" id="CP048020">
    <property type="protein sequence ID" value="QHX44392.1"/>
    <property type="molecule type" value="Genomic_DNA"/>
</dbReference>
<reference evidence="2 3" key="1">
    <citation type="submission" date="2020-01" db="EMBL/GenBank/DDBJ databases">
        <title>Complete genome sequence of a human oral phylogroup 1 Treponema sp. strain ATCC 700766, originally isolated from periodontitis dental plaque.</title>
        <authorList>
            <person name="Chan Y."/>
            <person name="Huo Y.-B."/>
            <person name="Yu X.-L."/>
            <person name="Zeng H."/>
            <person name="Leung W.-K."/>
            <person name="Watt R.M."/>
        </authorList>
    </citation>
    <scope>NUCLEOTIDE SEQUENCE [LARGE SCALE GENOMIC DNA]</scope>
    <source>
        <strain evidence="2 3">OMZ 804</strain>
    </source>
</reference>
<keyword evidence="1" id="KW-1133">Transmembrane helix</keyword>
<keyword evidence="1" id="KW-0472">Membrane</keyword>
<evidence type="ECO:0000313" key="2">
    <source>
        <dbReference type="EMBL" id="QHX44392.1"/>
    </source>
</evidence>